<gene>
    <name evidence="1" type="ORF">CO058_01150</name>
</gene>
<dbReference type="EMBL" id="PFSJ01000008">
    <property type="protein sequence ID" value="PJC23884.1"/>
    <property type="molecule type" value="Genomic_DNA"/>
</dbReference>
<name>A0A2M8EMC0_UNCKA</name>
<dbReference type="Gene3D" id="1.10.287.130">
    <property type="match status" value="1"/>
</dbReference>
<dbReference type="Proteomes" id="UP000229756">
    <property type="component" value="Unassembled WGS sequence"/>
</dbReference>
<comment type="caution">
    <text evidence="1">The sequence shown here is derived from an EMBL/GenBank/DDBJ whole genome shotgun (WGS) entry which is preliminary data.</text>
</comment>
<evidence type="ECO:0008006" key="3">
    <source>
        <dbReference type="Google" id="ProtNLM"/>
    </source>
</evidence>
<accession>A0A2M8EMC0</accession>
<proteinExistence type="predicted"/>
<dbReference type="SUPFAM" id="SSF47384">
    <property type="entry name" value="Homodimeric domain of signal transducing histidine kinase"/>
    <property type="match status" value="1"/>
</dbReference>
<protein>
    <recommendedName>
        <fullName evidence="3">Signal transduction histidine kinase dimerisation/phosphoacceptor domain-containing protein</fullName>
    </recommendedName>
</protein>
<evidence type="ECO:0000313" key="1">
    <source>
        <dbReference type="EMBL" id="PJC23884.1"/>
    </source>
</evidence>
<sequence length="134" mass="15308">MSHFDIKLISKISHEVMSPIISSKWALEILLNDKNLNIEEDKRIFLKNIYINLNRISTISNKLINYSRYSVNELLPIFLDADISNLLKKIVKGLSNDFADANIKVLIEGTGFIKPVDQSMVEFIFSSLIHNSIV</sequence>
<organism evidence="1 2">
    <name type="scientific">candidate division WWE3 bacterium CG_4_9_14_0_2_um_filter_35_11</name>
    <dbReference type="NCBI Taxonomy" id="1975077"/>
    <lineage>
        <taxon>Bacteria</taxon>
        <taxon>Katanobacteria</taxon>
    </lineage>
</organism>
<reference evidence="2" key="1">
    <citation type="submission" date="2017-09" db="EMBL/GenBank/DDBJ databases">
        <title>Depth-based differentiation of microbial function through sediment-hosted aquifers and enrichment of novel symbionts in the deep terrestrial subsurface.</title>
        <authorList>
            <person name="Probst A.J."/>
            <person name="Ladd B."/>
            <person name="Jarett J.K."/>
            <person name="Geller-Mcgrath D.E."/>
            <person name="Sieber C.M.K."/>
            <person name="Emerson J.B."/>
            <person name="Anantharaman K."/>
            <person name="Thomas B.C."/>
            <person name="Malmstrom R."/>
            <person name="Stieglmeier M."/>
            <person name="Klingl A."/>
            <person name="Woyke T."/>
            <person name="Ryan C.M."/>
            <person name="Banfield J.F."/>
        </authorList>
    </citation>
    <scope>NUCLEOTIDE SEQUENCE [LARGE SCALE GENOMIC DNA]</scope>
</reference>
<feature type="non-terminal residue" evidence="1">
    <location>
        <position position="134"/>
    </location>
</feature>
<dbReference type="InterPro" id="IPR036097">
    <property type="entry name" value="HisK_dim/P_sf"/>
</dbReference>
<dbReference type="AlphaFoldDB" id="A0A2M8EMC0"/>
<evidence type="ECO:0000313" key="2">
    <source>
        <dbReference type="Proteomes" id="UP000229756"/>
    </source>
</evidence>
<dbReference type="GO" id="GO:0000155">
    <property type="term" value="F:phosphorelay sensor kinase activity"/>
    <property type="evidence" value="ECO:0007669"/>
    <property type="project" value="InterPro"/>
</dbReference>